<evidence type="ECO:0000313" key="2">
    <source>
        <dbReference type="Proteomes" id="UP000182894"/>
    </source>
</evidence>
<proteinExistence type="predicted"/>
<keyword evidence="2" id="KW-1185">Reference proteome</keyword>
<gene>
    <name evidence="1" type="ORF">SAMN05216605_12870</name>
</gene>
<evidence type="ECO:0000313" key="1">
    <source>
        <dbReference type="EMBL" id="SDJ40523.1"/>
    </source>
</evidence>
<sequence length="149" mass="16500">MTNTNNLLPCPCCGGGAEEMGGYTTSVKWIMCLKCGLETKGFDNTELASKSWNTRTTPPDDVRAVVDERTPQDYAIEHAEYLAAAADGVQEAYKAYSLAQMNVDEGGDEGEDELAEVVDSARQDLHEALHNLRNMTYEFRKRRDCATPQ</sequence>
<dbReference type="Proteomes" id="UP000182894">
    <property type="component" value="Unassembled WGS sequence"/>
</dbReference>
<accession>A0A1G8TGG3</accession>
<dbReference type="STRING" id="89065.SAMN05216605_12870"/>
<protein>
    <submittedName>
        <fullName evidence="1">Restriction alleviation protein Lar</fullName>
    </submittedName>
</protein>
<dbReference type="AlphaFoldDB" id="A0A1G8TGG3"/>
<organism evidence="1 2">
    <name type="scientific">Pseudomonas abietaniphila</name>
    <dbReference type="NCBI Taxonomy" id="89065"/>
    <lineage>
        <taxon>Bacteria</taxon>
        <taxon>Pseudomonadati</taxon>
        <taxon>Pseudomonadota</taxon>
        <taxon>Gammaproteobacteria</taxon>
        <taxon>Pseudomonadales</taxon>
        <taxon>Pseudomonadaceae</taxon>
        <taxon>Pseudomonas</taxon>
    </lineage>
</organism>
<reference evidence="2" key="1">
    <citation type="submission" date="2016-10" db="EMBL/GenBank/DDBJ databases">
        <authorList>
            <person name="Varghese N."/>
            <person name="Submissions S."/>
        </authorList>
    </citation>
    <scope>NUCLEOTIDE SEQUENCE [LARGE SCALE GENOMIC DNA]</scope>
    <source>
        <strain evidence="2">ATCC 700689</strain>
    </source>
</reference>
<dbReference type="Pfam" id="PF14354">
    <property type="entry name" value="Lar_restr_allev"/>
    <property type="match status" value="1"/>
</dbReference>
<name>A0A1G8TGG3_9PSED</name>
<dbReference type="RefSeq" id="WP_074759125.1">
    <property type="nucleotide sequence ID" value="NZ_FNCO01000028.1"/>
</dbReference>
<dbReference type="EMBL" id="FNCO01000028">
    <property type="protein sequence ID" value="SDJ40523.1"/>
    <property type="molecule type" value="Genomic_DNA"/>
</dbReference>